<evidence type="ECO:0000313" key="2">
    <source>
        <dbReference type="Proteomes" id="UP000247810"/>
    </source>
</evidence>
<dbReference type="Pfam" id="PF12520">
    <property type="entry name" value="DUF3723"/>
    <property type="match status" value="2"/>
</dbReference>
<gene>
    <name evidence="1" type="ORF">BO71DRAFT_417467</name>
</gene>
<dbReference type="InterPro" id="IPR022198">
    <property type="entry name" value="DUF3723"/>
</dbReference>
<dbReference type="AlphaFoldDB" id="A0A319DHG2"/>
<accession>A0A319DHG2</accession>
<sequence length="262" mass="30881">MRISALQSLVSVNCDNEIVNHLRHIRHFWLSLVDGNLIASKKINHDTRFDSLIYFLYIFFKDFKYLVICAYCIKRLLGYFKGSIYTIINHIFIALSEGDPMEQFELGYRQVWLYAIRYYLLMPPDLKTDAKLFANSNRVKADEHTVYKMARLAYRLGFRSTEIEELVNQSPDRVIARTVLLQARKSGIFRYNPYMFELLVDRIIKYFQNIIPDQARISPEHLTNSSIDLCMRCGLSRIQTHNDDRRTGSRTGEQIIQGYRLQ</sequence>
<proteinExistence type="predicted"/>
<name>A0A319DHG2_9EURO</name>
<dbReference type="EMBL" id="KZ825832">
    <property type="protein sequence ID" value="PYH96871.1"/>
    <property type="molecule type" value="Genomic_DNA"/>
</dbReference>
<dbReference type="STRING" id="1448320.A0A319DHG2"/>
<reference evidence="1 2" key="1">
    <citation type="submission" date="2018-02" db="EMBL/GenBank/DDBJ databases">
        <title>The genomes of Aspergillus section Nigri reveals drivers in fungal speciation.</title>
        <authorList>
            <consortium name="DOE Joint Genome Institute"/>
            <person name="Vesth T.C."/>
            <person name="Nybo J."/>
            <person name="Theobald S."/>
            <person name="Brandl J."/>
            <person name="Frisvad J.C."/>
            <person name="Nielsen K.F."/>
            <person name="Lyhne E.K."/>
            <person name="Kogle M.E."/>
            <person name="Kuo A."/>
            <person name="Riley R."/>
            <person name="Clum A."/>
            <person name="Nolan M."/>
            <person name="Lipzen A."/>
            <person name="Salamov A."/>
            <person name="Henrissat B."/>
            <person name="Wiebenga A."/>
            <person name="De vries R.P."/>
            <person name="Grigoriev I.V."/>
            <person name="Mortensen U.H."/>
            <person name="Andersen M.R."/>
            <person name="Baker S.E."/>
        </authorList>
    </citation>
    <scope>NUCLEOTIDE SEQUENCE [LARGE SCALE GENOMIC DNA]</scope>
    <source>
        <strain evidence="1 2">CBS 707.79</strain>
    </source>
</reference>
<keyword evidence="2" id="KW-1185">Reference proteome</keyword>
<dbReference type="VEuPathDB" id="FungiDB:BO71DRAFT_417467"/>
<protein>
    <submittedName>
        <fullName evidence="1">Uncharacterized protein</fullName>
    </submittedName>
</protein>
<dbReference type="Proteomes" id="UP000247810">
    <property type="component" value="Unassembled WGS sequence"/>
</dbReference>
<dbReference type="OrthoDB" id="4227485at2759"/>
<organism evidence="1 2">
    <name type="scientific">Aspergillus ellipticus CBS 707.79</name>
    <dbReference type="NCBI Taxonomy" id="1448320"/>
    <lineage>
        <taxon>Eukaryota</taxon>
        <taxon>Fungi</taxon>
        <taxon>Dikarya</taxon>
        <taxon>Ascomycota</taxon>
        <taxon>Pezizomycotina</taxon>
        <taxon>Eurotiomycetes</taxon>
        <taxon>Eurotiomycetidae</taxon>
        <taxon>Eurotiales</taxon>
        <taxon>Aspergillaceae</taxon>
        <taxon>Aspergillus</taxon>
        <taxon>Aspergillus subgen. Circumdati</taxon>
    </lineage>
</organism>
<evidence type="ECO:0000313" key="1">
    <source>
        <dbReference type="EMBL" id="PYH96871.1"/>
    </source>
</evidence>